<feature type="compositionally biased region" description="Polar residues" evidence="1">
    <location>
        <begin position="65"/>
        <end position="77"/>
    </location>
</feature>
<gene>
    <name evidence="2" type="ORF">EV356DRAFT_497668</name>
</gene>
<reference evidence="2" key="1">
    <citation type="journal article" date="2020" name="Stud. Mycol.">
        <title>101 Dothideomycetes genomes: a test case for predicting lifestyles and emergence of pathogens.</title>
        <authorList>
            <person name="Haridas S."/>
            <person name="Albert R."/>
            <person name="Binder M."/>
            <person name="Bloem J."/>
            <person name="Labutti K."/>
            <person name="Salamov A."/>
            <person name="Andreopoulos B."/>
            <person name="Baker S."/>
            <person name="Barry K."/>
            <person name="Bills G."/>
            <person name="Bluhm B."/>
            <person name="Cannon C."/>
            <person name="Castanera R."/>
            <person name="Culley D."/>
            <person name="Daum C."/>
            <person name="Ezra D."/>
            <person name="Gonzalez J."/>
            <person name="Henrissat B."/>
            <person name="Kuo A."/>
            <person name="Liang C."/>
            <person name="Lipzen A."/>
            <person name="Lutzoni F."/>
            <person name="Magnuson J."/>
            <person name="Mondo S."/>
            <person name="Nolan M."/>
            <person name="Ohm R."/>
            <person name="Pangilinan J."/>
            <person name="Park H.-J."/>
            <person name="Ramirez L."/>
            <person name="Alfaro M."/>
            <person name="Sun H."/>
            <person name="Tritt A."/>
            <person name="Yoshinaga Y."/>
            <person name="Zwiers L.-H."/>
            <person name="Turgeon B."/>
            <person name="Goodwin S."/>
            <person name="Spatafora J."/>
            <person name="Crous P."/>
            <person name="Grigoriev I."/>
        </authorList>
    </citation>
    <scope>NUCLEOTIDE SEQUENCE</scope>
    <source>
        <strain evidence="2">Tuck. ex Michener</strain>
    </source>
</reference>
<evidence type="ECO:0000313" key="3">
    <source>
        <dbReference type="Proteomes" id="UP000800092"/>
    </source>
</evidence>
<dbReference type="OrthoDB" id="5398191at2759"/>
<dbReference type="AlphaFoldDB" id="A0A6A6HFU5"/>
<protein>
    <submittedName>
        <fullName evidence="2">Uncharacterized protein</fullName>
    </submittedName>
</protein>
<feature type="compositionally biased region" description="Basic and acidic residues" evidence="1">
    <location>
        <begin position="12"/>
        <end position="21"/>
    </location>
</feature>
<evidence type="ECO:0000256" key="1">
    <source>
        <dbReference type="SAM" id="MobiDB-lite"/>
    </source>
</evidence>
<proteinExistence type="predicted"/>
<name>A0A6A6HFU5_VIRVR</name>
<sequence>MLKYFSPNRTKKASDTEDQKRGGLVQEQTRDPETKDSQSVLPSTARDVEESHSDGAENKGVTDAEPSTSRQSESQHPVLNDEDEKFLEQITSEDEAALPTVQPTIVLDDGRKLEGEEALEALRERAEAQRLKDGAGDTIADKQKSSKRPKPAAFPSQAEAEAATMAGTLPGPASTVNEDDSANEKKKTTNYWAYVPTMPNMQLPSVSSSSLFQDRSRERMADSLQSAANAFKAGEGVPLNPDGTVNQEEATKQQAHDLSNVLSKLNLSAINNRVFSLSSESQDLLEKFNVVLRDLVNGGPTAYHDLEKLLDERSKQLSTMWSQLPPFVQTLVKSLPAKMGSSFGPELFAAAAEKPDAKMSASSTSAASASEVKIPDAKKKTKKNRMPSMKSLVTEKGAVVQMLRSILNFLQARFPAFVSGTNVLMSLAVFGTSLSPSLLMLSTISPDPLIHSAQSSSSSSGIVTNVAARPVLPRLPSRTLPRLSIPIPRKLLLRLPPIPPSILKVIILQVRK</sequence>
<dbReference type="Proteomes" id="UP000800092">
    <property type="component" value="Unassembled WGS sequence"/>
</dbReference>
<feature type="compositionally biased region" description="Basic and acidic residues" evidence="1">
    <location>
        <begin position="46"/>
        <end position="62"/>
    </location>
</feature>
<accession>A0A6A6HFU5</accession>
<organism evidence="2 3">
    <name type="scientific">Viridothelium virens</name>
    <name type="common">Speckled blister lichen</name>
    <name type="synonym">Trypethelium virens</name>
    <dbReference type="NCBI Taxonomy" id="1048519"/>
    <lineage>
        <taxon>Eukaryota</taxon>
        <taxon>Fungi</taxon>
        <taxon>Dikarya</taxon>
        <taxon>Ascomycota</taxon>
        <taxon>Pezizomycotina</taxon>
        <taxon>Dothideomycetes</taxon>
        <taxon>Dothideomycetes incertae sedis</taxon>
        <taxon>Trypetheliales</taxon>
        <taxon>Trypetheliaceae</taxon>
        <taxon>Viridothelium</taxon>
    </lineage>
</organism>
<keyword evidence="3" id="KW-1185">Reference proteome</keyword>
<feature type="compositionally biased region" description="Basic and acidic residues" evidence="1">
    <location>
        <begin position="108"/>
        <end position="144"/>
    </location>
</feature>
<feature type="compositionally biased region" description="Low complexity" evidence="1">
    <location>
        <begin position="151"/>
        <end position="163"/>
    </location>
</feature>
<evidence type="ECO:0000313" key="2">
    <source>
        <dbReference type="EMBL" id="KAF2236772.1"/>
    </source>
</evidence>
<feature type="compositionally biased region" description="Acidic residues" evidence="1">
    <location>
        <begin position="80"/>
        <end position="96"/>
    </location>
</feature>
<dbReference type="EMBL" id="ML991783">
    <property type="protein sequence ID" value="KAF2236772.1"/>
    <property type="molecule type" value="Genomic_DNA"/>
</dbReference>
<feature type="region of interest" description="Disordered" evidence="1">
    <location>
        <begin position="1"/>
        <end position="184"/>
    </location>
</feature>